<feature type="region of interest" description="Disordered" evidence="1">
    <location>
        <begin position="468"/>
        <end position="497"/>
    </location>
</feature>
<feature type="compositionally biased region" description="Low complexity" evidence="1">
    <location>
        <begin position="468"/>
        <end position="483"/>
    </location>
</feature>
<dbReference type="GO" id="GO:0003676">
    <property type="term" value="F:nucleic acid binding"/>
    <property type="evidence" value="ECO:0007669"/>
    <property type="project" value="InterPro"/>
</dbReference>
<organism evidence="3">
    <name type="scientific">Prunus dulcis</name>
    <name type="common">Almond</name>
    <name type="synonym">Amygdalus dulcis</name>
    <dbReference type="NCBI Taxonomy" id="3755"/>
    <lineage>
        <taxon>Eukaryota</taxon>
        <taxon>Viridiplantae</taxon>
        <taxon>Streptophyta</taxon>
        <taxon>Embryophyta</taxon>
        <taxon>Tracheophyta</taxon>
        <taxon>Spermatophyta</taxon>
        <taxon>Magnoliopsida</taxon>
        <taxon>eudicotyledons</taxon>
        <taxon>Gunneridae</taxon>
        <taxon>Pentapetalae</taxon>
        <taxon>rosids</taxon>
        <taxon>fabids</taxon>
        <taxon>Rosales</taxon>
        <taxon>Rosaceae</taxon>
        <taxon>Amygdaloideae</taxon>
        <taxon>Amygdaleae</taxon>
        <taxon>Prunus</taxon>
    </lineage>
</organism>
<evidence type="ECO:0000256" key="1">
    <source>
        <dbReference type="SAM" id="MobiDB-lite"/>
    </source>
</evidence>
<dbReference type="InterPro" id="IPR012337">
    <property type="entry name" value="RNaseH-like_sf"/>
</dbReference>
<feature type="domain" description="Integrase catalytic" evidence="2">
    <location>
        <begin position="317"/>
        <end position="450"/>
    </location>
</feature>
<dbReference type="EMBL" id="AP019303">
    <property type="protein sequence ID" value="BBH07358.1"/>
    <property type="molecule type" value="Genomic_DNA"/>
</dbReference>
<feature type="compositionally biased region" description="Basic and acidic residues" evidence="1">
    <location>
        <begin position="485"/>
        <end position="497"/>
    </location>
</feature>
<dbReference type="InterPro" id="IPR039537">
    <property type="entry name" value="Retrotran_Ty1/copia-like"/>
</dbReference>
<sequence length="595" mass="65047">MGVISKVTADKEWLRADKALLSFLIATLSDDAIEYVIGSKTAHDAWLSLSDRYATVSRARINHPKTELSINFSCVYTYQGSPSMGYLSALHTPMVAMIGHTSSGSLNAGAGILPTPSTVPISPSGLHANAQPSSSMSNSFGRGRFSVNRSFPPRGGFQGSRPSHDVFQRLVLCQNAKFATSVDILLSTATTGMFLLNTQPHHLLLSVKSVGNVAMVLWIAFIAQTTSPPKSLIAMTTQTSFSPETFWIADSGASHHMDKATNQVLLRGRSNKGIYPIPSAVSPVNSSSLAEGSFSPATAYVGQQIKSSMWHNRLGHSTNETFSKFLQFSAFIKNQFSASIKCLQTDGGGEFMSKQFTDFLLNNDIEHQISCPYSPQQNGLAERKNRHLIETSITLLTAASLDEMFWFQFSPPLIQILHHMLPSFSTSTEEFSSSQAFETFIPAVPTLPALCEAQLEALLPHIPSSSSSEVVLDPNSSSSSNDSNHANDHPMETRAKSGISKHKDFSDYHCFSSTFLPPSELDELASYKIASYSSEWTKAMQEEIAALHMQGTWVLVPPPLHKNVVGSKWIYKIKQNSDGTISIYKARLVAQGTWF</sequence>
<dbReference type="SUPFAM" id="SSF53098">
    <property type="entry name" value="Ribonuclease H-like"/>
    <property type="match status" value="1"/>
</dbReference>
<reference evidence="3" key="1">
    <citation type="journal article" date="2019" name="Science">
        <title>Mutation of a bHLH transcription factor allowed almond domestication.</title>
        <authorList>
            <person name="Sanchez-Perez R."/>
            <person name="Pavan S."/>
            <person name="Mazzeo R."/>
            <person name="Moldovan C."/>
            <person name="Aiese Cigliano R."/>
            <person name="Del Cueto J."/>
            <person name="Ricciardi F."/>
            <person name="Lotti C."/>
            <person name="Ricciardi L."/>
            <person name="Dicenta F."/>
            <person name="Lopez-Marques R.L."/>
            <person name="Lindberg Moller B."/>
        </authorList>
    </citation>
    <scope>NUCLEOTIDE SEQUENCE</scope>
</reference>
<dbReference type="PANTHER" id="PTHR42648:SF26">
    <property type="entry name" value="INTEGRASE CATALYTIC DOMAIN-CONTAINING PROTEIN"/>
    <property type="match status" value="1"/>
</dbReference>
<dbReference type="PANTHER" id="PTHR42648">
    <property type="entry name" value="TRANSPOSASE, PUTATIVE-RELATED"/>
    <property type="match status" value="1"/>
</dbReference>
<proteinExistence type="predicted"/>
<dbReference type="AlphaFoldDB" id="A0A4Y1RU05"/>
<dbReference type="InterPro" id="IPR036397">
    <property type="entry name" value="RNaseH_sf"/>
</dbReference>
<gene>
    <name evidence="3" type="ORF">Prudu_019276</name>
</gene>
<protein>
    <recommendedName>
        <fullName evidence="2">Integrase catalytic domain-containing protein</fullName>
    </recommendedName>
</protein>
<accession>A0A4Y1RU05</accession>
<dbReference type="PROSITE" id="PS50994">
    <property type="entry name" value="INTEGRASE"/>
    <property type="match status" value="1"/>
</dbReference>
<evidence type="ECO:0000259" key="2">
    <source>
        <dbReference type="PROSITE" id="PS50994"/>
    </source>
</evidence>
<evidence type="ECO:0000313" key="3">
    <source>
        <dbReference type="EMBL" id="BBH07358.1"/>
    </source>
</evidence>
<dbReference type="Gene3D" id="3.30.420.10">
    <property type="entry name" value="Ribonuclease H-like superfamily/Ribonuclease H"/>
    <property type="match status" value="1"/>
</dbReference>
<dbReference type="GO" id="GO:0015074">
    <property type="term" value="P:DNA integration"/>
    <property type="evidence" value="ECO:0007669"/>
    <property type="project" value="InterPro"/>
</dbReference>
<name>A0A4Y1RU05_PRUDU</name>
<dbReference type="InterPro" id="IPR001584">
    <property type="entry name" value="Integrase_cat-core"/>
</dbReference>